<feature type="region of interest" description="SAW" evidence="3">
    <location>
        <begin position="564"/>
        <end position="639"/>
    </location>
</feature>
<keyword evidence="1" id="KW-0805">Transcription regulation</keyword>
<dbReference type="AlphaFoldDB" id="A0AAV8EKF8"/>
<keyword evidence="2" id="KW-0804">Transcription</keyword>
<protein>
    <submittedName>
        <fullName evidence="4">Uncharacterized protein</fullName>
    </submittedName>
</protein>
<comment type="similarity">
    <text evidence="3">Belongs to the GRAS family.</text>
</comment>
<evidence type="ECO:0000313" key="5">
    <source>
        <dbReference type="Proteomes" id="UP001140206"/>
    </source>
</evidence>
<accession>A0AAV8EKF8</accession>
<feature type="region of interest" description="Leucine repeat I (LRI)" evidence="3">
    <location>
        <begin position="267"/>
        <end position="327"/>
    </location>
</feature>
<sequence>MALLTKNSLDYAQLRNNSNLLNVSNNNPKEGTWCNLNTHESSEIISDPILDCISRYLLEEDIDGNIIGYQEEADLREMERPFYDVLGEKYPPSPKNQLHSGQPNVYPKSTTCLLEDQATKNISAQKRIDEHLLASEFQKGVEEGLKFLPSIQELTVDFQASRLLSQSEQRIHGKVVEFGLEKEKDFGFKFRSRGNENLNNGDFDIWGSENRKKPMICYEETIRDDMYDKVLLNHGESYEKEEVNGLREIMQCKARSYGSKEIHEKHIDLNTLLIHCSEAVSINDQHLAEELLMKIRKISSRTGNSTQRLACILADGLEARLGGSGSELYRQLVAKRVNNSDILKSYHLCIRADPFHRVSNCFANNIILREIKNSSKVHIVDLGISFGFQWPSLIQSLATRQGGPPKLRITGIDFPQRGFRPTNQVEEIGKRLEDYARSFNVPFKYQGIASEWESISVEDLNLREDEVCIVNSMLRFSRIRDEACNMDSPRNKVLKLVRQMKPLFFIQGIYSATFSPFFTLRFRQILSQFSMEFDIRDSLIPRDDELRLFTEREVIGPILINLIACGGSDWLERPETYKNWQLRNVRAGFEQLQLDPEVVKECRKKLRNGYDNRFFIEEDGNWMLQGWKGKIRKLCFHGGHVKLAWSFAPTLDPLFGLLGGSATMVNRI</sequence>
<reference evidence="4" key="1">
    <citation type="submission" date="2022-08" db="EMBL/GenBank/DDBJ databases">
        <authorList>
            <person name="Marques A."/>
        </authorList>
    </citation>
    <scope>NUCLEOTIDE SEQUENCE</scope>
    <source>
        <strain evidence="4">RhyPub2mFocal</strain>
        <tissue evidence="4">Leaves</tissue>
    </source>
</reference>
<dbReference type="EMBL" id="JAMFTS010000003">
    <property type="protein sequence ID" value="KAJ4779296.1"/>
    <property type="molecule type" value="Genomic_DNA"/>
</dbReference>
<feature type="region of interest" description="Leucine repeat II (LRII)" evidence="3">
    <location>
        <begin position="427"/>
        <end position="459"/>
    </location>
</feature>
<dbReference type="InterPro" id="IPR005202">
    <property type="entry name" value="TF_GRAS"/>
</dbReference>
<organism evidence="4 5">
    <name type="scientific">Rhynchospora pubera</name>
    <dbReference type="NCBI Taxonomy" id="906938"/>
    <lineage>
        <taxon>Eukaryota</taxon>
        <taxon>Viridiplantae</taxon>
        <taxon>Streptophyta</taxon>
        <taxon>Embryophyta</taxon>
        <taxon>Tracheophyta</taxon>
        <taxon>Spermatophyta</taxon>
        <taxon>Magnoliopsida</taxon>
        <taxon>Liliopsida</taxon>
        <taxon>Poales</taxon>
        <taxon>Cyperaceae</taxon>
        <taxon>Cyperoideae</taxon>
        <taxon>Rhynchosporeae</taxon>
        <taxon>Rhynchospora</taxon>
    </lineage>
</organism>
<dbReference type="PANTHER" id="PTHR31636">
    <property type="entry name" value="OSJNBA0084A10.13 PROTEIN-RELATED"/>
    <property type="match status" value="1"/>
</dbReference>
<dbReference type="Pfam" id="PF03514">
    <property type="entry name" value="GRAS"/>
    <property type="match status" value="1"/>
</dbReference>
<comment type="caution">
    <text evidence="4">The sequence shown here is derived from an EMBL/GenBank/DDBJ whole genome shotgun (WGS) entry which is preliminary data.</text>
</comment>
<dbReference type="Proteomes" id="UP001140206">
    <property type="component" value="Chromosome 3"/>
</dbReference>
<keyword evidence="5" id="KW-1185">Reference proteome</keyword>
<proteinExistence type="inferred from homology"/>
<name>A0AAV8EKF8_9POAL</name>
<feature type="short sequence motif" description="VHIID" evidence="3">
    <location>
        <begin position="377"/>
        <end position="381"/>
    </location>
</feature>
<feature type="region of interest" description="VHIID" evidence="3">
    <location>
        <begin position="346"/>
        <end position="411"/>
    </location>
</feature>
<evidence type="ECO:0000256" key="1">
    <source>
        <dbReference type="ARBA" id="ARBA00023015"/>
    </source>
</evidence>
<gene>
    <name evidence="4" type="ORF">LUZ62_063553</name>
</gene>
<evidence type="ECO:0000256" key="2">
    <source>
        <dbReference type="ARBA" id="ARBA00023163"/>
    </source>
</evidence>
<comment type="caution">
    <text evidence="3">Lacks conserved residue(s) required for the propagation of feature annotation.</text>
</comment>
<dbReference type="PROSITE" id="PS50985">
    <property type="entry name" value="GRAS"/>
    <property type="match status" value="1"/>
</dbReference>
<evidence type="ECO:0000256" key="3">
    <source>
        <dbReference type="PROSITE-ProRule" id="PRU01191"/>
    </source>
</evidence>
<evidence type="ECO:0000313" key="4">
    <source>
        <dbReference type="EMBL" id="KAJ4779296.1"/>
    </source>
</evidence>